<dbReference type="NCBIfam" id="TIGR03434">
    <property type="entry name" value="ADOP"/>
    <property type="match status" value="1"/>
</dbReference>
<feature type="transmembrane region" description="Helical" evidence="7">
    <location>
        <begin position="427"/>
        <end position="447"/>
    </location>
</feature>
<evidence type="ECO:0000256" key="1">
    <source>
        <dbReference type="ARBA" id="ARBA00004651"/>
    </source>
</evidence>
<dbReference type="InterPro" id="IPR003838">
    <property type="entry name" value="ABC3_permease_C"/>
</dbReference>
<dbReference type="EMBL" id="QVQT01000002">
    <property type="protein sequence ID" value="RFU17795.1"/>
    <property type="molecule type" value="Genomic_DNA"/>
</dbReference>
<feature type="transmembrane region" description="Helical" evidence="7">
    <location>
        <begin position="376"/>
        <end position="399"/>
    </location>
</feature>
<sequence length="827" mass="87916">MVHDLKFVFRQLRKSPGFSAMAIVMLALGIGATTAIFSIVEGVLLRPLPFPEPTRLVVLADHLQGTDFGGNGESGVTGPDIVAYTRDTHSFSSLGGYQQTGYELSGKGEPEVLSAARLGSGVFPALRVAPLLGRTFTQQEDQRHERVVVLSYELWQSRFHGDAGVVGSTIQLDRNPYVVIGVMPRGFEFPLVPGQLNQSQLWVPLSLQPDEVGNGGQASWNFQMVGRLLPGVSPAQAQQDAERVAEQTMRGYPAFMSSLHISALVHSLQEDTVAAARPMVRTLFLAVVVVLLIACANLAGLLLVRAIRKRREIAVRLALGAQAPAILRQTVLESLVLSTAGGALGLLLAGVALRVGTGLLPETLPRVQGIGLDWQVVAFALLISAATGVLCGLAPAFAAMRTRVNDALKEGGRTGSAGSGHARLRSALVIAEVAVALVLLTASGLLLRSFEKMREVNPGFRPDHTVAASYGLPEKQYTTQAQVDAFSKELLRRLQELPGYQAAGLTTLLPATGSNSNSAFVVDGYVQPKGSPLNLGWPSQVMGDYFQAMGIPLLRGRFFTEADKAGSQLVVIVNQKVAERFWPGQDPIGKRLRWGMQETPTPWMTVVGEVGNVKQGSPDQDTSDQLYQPVSQMVASFGTFVSSSMLSGNSGNIALRSALPPEQMENALRSVVHAIDPQLALSQVQTMEHAISDSEAPRRFNTALISAFAAAAVLLAILGIYSVIAFSAALRTQEMAIRMALGSQRSGVLGLVLVSGMKLAGVGCAIGLLGAVAAAHLLRSFLFELSPFDPLVLSLAAASVLLLSIAASLLPARRAASIDPMRALRSE</sequence>
<organism evidence="10 11">
    <name type="scientific">Paracidobacterium acidisoli</name>
    <dbReference type="NCBI Taxonomy" id="2303751"/>
    <lineage>
        <taxon>Bacteria</taxon>
        <taxon>Pseudomonadati</taxon>
        <taxon>Acidobacteriota</taxon>
        <taxon>Terriglobia</taxon>
        <taxon>Terriglobales</taxon>
        <taxon>Acidobacteriaceae</taxon>
        <taxon>Paracidobacterium</taxon>
    </lineage>
</organism>
<evidence type="ECO:0000256" key="2">
    <source>
        <dbReference type="ARBA" id="ARBA00022475"/>
    </source>
</evidence>
<dbReference type="Proteomes" id="UP000264702">
    <property type="component" value="Unassembled WGS sequence"/>
</dbReference>
<feature type="transmembrane region" description="Helical" evidence="7">
    <location>
        <begin position="335"/>
        <end position="356"/>
    </location>
</feature>
<dbReference type="OrthoDB" id="99725at2"/>
<dbReference type="InterPro" id="IPR017800">
    <property type="entry name" value="ADOP"/>
</dbReference>
<comment type="similarity">
    <text evidence="6">Belongs to the ABC-4 integral membrane protein family.</text>
</comment>
<evidence type="ECO:0000313" key="10">
    <source>
        <dbReference type="EMBL" id="RFU17795.1"/>
    </source>
</evidence>
<dbReference type="PANTHER" id="PTHR30572">
    <property type="entry name" value="MEMBRANE COMPONENT OF TRANSPORTER-RELATED"/>
    <property type="match status" value="1"/>
</dbReference>
<feature type="domain" description="ABC3 transporter permease C-terminal" evidence="8">
    <location>
        <begin position="707"/>
        <end position="820"/>
    </location>
</feature>
<reference evidence="10 11" key="1">
    <citation type="submission" date="2018-08" db="EMBL/GenBank/DDBJ databases">
        <title>Acidipila sp. 4G-K13, an acidobacterium isolated from forest soil.</title>
        <authorList>
            <person name="Gao Z.-H."/>
            <person name="Qiu L.-H."/>
        </authorList>
    </citation>
    <scope>NUCLEOTIDE SEQUENCE [LARGE SCALE GENOMIC DNA]</scope>
    <source>
        <strain evidence="10 11">4G-K13</strain>
    </source>
</reference>
<name>A0A372IS97_9BACT</name>
<feature type="transmembrane region" description="Helical" evidence="7">
    <location>
        <begin position="704"/>
        <end position="730"/>
    </location>
</feature>
<keyword evidence="11" id="KW-1185">Reference proteome</keyword>
<dbReference type="AlphaFoldDB" id="A0A372IS97"/>
<feature type="transmembrane region" description="Helical" evidence="7">
    <location>
        <begin position="751"/>
        <end position="778"/>
    </location>
</feature>
<evidence type="ECO:0000259" key="9">
    <source>
        <dbReference type="Pfam" id="PF12704"/>
    </source>
</evidence>
<feature type="domain" description="MacB-like periplasmic core" evidence="9">
    <location>
        <begin position="481"/>
        <end position="669"/>
    </location>
</feature>
<feature type="domain" description="MacB-like periplasmic core" evidence="9">
    <location>
        <begin position="19"/>
        <end position="243"/>
    </location>
</feature>
<comment type="subcellular location">
    <subcellularLocation>
        <location evidence="1">Cell membrane</location>
        <topology evidence="1">Multi-pass membrane protein</topology>
    </subcellularLocation>
</comment>
<feature type="domain" description="ABC3 transporter permease C-terminal" evidence="8">
    <location>
        <begin position="285"/>
        <end position="402"/>
    </location>
</feature>
<evidence type="ECO:0000256" key="4">
    <source>
        <dbReference type="ARBA" id="ARBA00022989"/>
    </source>
</evidence>
<dbReference type="InterPro" id="IPR050250">
    <property type="entry name" value="Macrolide_Exporter_MacB"/>
</dbReference>
<evidence type="ECO:0000256" key="6">
    <source>
        <dbReference type="ARBA" id="ARBA00038076"/>
    </source>
</evidence>
<protein>
    <recommendedName>
        <fullName evidence="12">ABC transporter permease</fullName>
    </recommendedName>
</protein>
<dbReference type="GO" id="GO:0005886">
    <property type="term" value="C:plasma membrane"/>
    <property type="evidence" value="ECO:0007669"/>
    <property type="project" value="UniProtKB-SubCell"/>
</dbReference>
<gene>
    <name evidence="10" type="ORF">D0Y96_06690</name>
</gene>
<evidence type="ECO:0000256" key="3">
    <source>
        <dbReference type="ARBA" id="ARBA00022692"/>
    </source>
</evidence>
<dbReference type="Pfam" id="PF12704">
    <property type="entry name" value="MacB_PCD"/>
    <property type="match status" value="2"/>
</dbReference>
<keyword evidence="3 7" id="KW-0812">Transmembrane</keyword>
<evidence type="ECO:0008006" key="12">
    <source>
        <dbReference type="Google" id="ProtNLM"/>
    </source>
</evidence>
<feature type="transmembrane region" description="Helical" evidence="7">
    <location>
        <begin position="20"/>
        <end position="40"/>
    </location>
</feature>
<dbReference type="InterPro" id="IPR025857">
    <property type="entry name" value="MacB_PCD"/>
</dbReference>
<dbReference type="RefSeq" id="WP_117298543.1">
    <property type="nucleotide sequence ID" value="NZ_QVQT02000002.1"/>
</dbReference>
<accession>A0A372IS97</accession>
<feature type="transmembrane region" description="Helical" evidence="7">
    <location>
        <begin position="283"/>
        <end position="304"/>
    </location>
</feature>
<feature type="transmembrane region" description="Helical" evidence="7">
    <location>
        <begin position="790"/>
        <end position="812"/>
    </location>
</feature>
<evidence type="ECO:0000256" key="7">
    <source>
        <dbReference type="SAM" id="Phobius"/>
    </source>
</evidence>
<dbReference type="PANTHER" id="PTHR30572:SF4">
    <property type="entry name" value="ABC TRANSPORTER PERMEASE YTRF"/>
    <property type="match status" value="1"/>
</dbReference>
<evidence type="ECO:0000259" key="8">
    <source>
        <dbReference type="Pfam" id="PF02687"/>
    </source>
</evidence>
<dbReference type="GO" id="GO:0022857">
    <property type="term" value="F:transmembrane transporter activity"/>
    <property type="evidence" value="ECO:0007669"/>
    <property type="project" value="TreeGrafter"/>
</dbReference>
<evidence type="ECO:0000313" key="11">
    <source>
        <dbReference type="Proteomes" id="UP000264702"/>
    </source>
</evidence>
<keyword evidence="2" id="KW-1003">Cell membrane</keyword>
<dbReference type="Pfam" id="PF02687">
    <property type="entry name" value="FtsX"/>
    <property type="match status" value="2"/>
</dbReference>
<proteinExistence type="inferred from homology"/>
<evidence type="ECO:0000256" key="5">
    <source>
        <dbReference type="ARBA" id="ARBA00023136"/>
    </source>
</evidence>
<comment type="caution">
    <text evidence="10">The sequence shown here is derived from an EMBL/GenBank/DDBJ whole genome shotgun (WGS) entry which is preliminary data.</text>
</comment>
<keyword evidence="4 7" id="KW-1133">Transmembrane helix</keyword>
<keyword evidence="5 7" id="KW-0472">Membrane</keyword>